<evidence type="ECO:0000313" key="3">
    <source>
        <dbReference type="Proteomes" id="UP001501470"/>
    </source>
</evidence>
<dbReference type="Proteomes" id="UP001501470">
    <property type="component" value="Unassembled WGS sequence"/>
</dbReference>
<dbReference type="EMBL" id="BAAAQD010000010">
    <property type="protein sequence ID" value="GAA1527452.1"/>
    <property type="molecule type" value="Genomic_DNA"/>
</dbReference>
<keyword evidence="3" id="KW-1185">Reference proteome</keyword>
<organism evidence="2 3">
    <name type="scientific">Dactylosporangium maewongense</name>
    <dbReference type="NCBI Taxonomy" id="634393"/>
    <lineage>
        <taxon>Bacteria</taxon>
        <taxon>Bacillati</taxon>
        <taxon>Actinomycetota</taxon>
        <taxon>Actinomycetes</taxon>
        <taxon>Micromonosporales</taxon>
        <taxon>Micromonosporaceae</taxon>
        <taxon>Dactylosporangium</taxon>
    </lineage>
</organism>
<protein>
    <recommendedName>
        <fullName evidence="1">Condensation domain-containing protein</fullName>
    </recommendedName>
</protein>
<sequence>MAVVEIQADRRSEVTFSGGRAGSGPATWGQQAIWDVVRNLGTDAARYNVSGGMPLPSPVPADRVEAAVRSLVLLHESLRTRLRSAHDGRLDQVVHASGGIPLVTRFAAGEAVTEAAYALRDELLAVPFDATREWPLRVGVVHAGGGIRYVVFFLSHTASDGWGLRNLLADFATLVHGTLPRRDLLQPLEEAAFQTSDRGRRRDAAARRSWLSKLGSGPASMFPARAGTAPAATFPNAVLNSPALGLALDRVAADLSVTPASVVLAAAAASATRITGVDEAVFQVVVNNRFLPGMADGVTTIAQEGLFHLTGTRVAFPDLVRRTFGAAMSAQRHAYYDKLALDRDVAALDSTCDHSCFVNDQRGLMPALGFAAPAPAPLREALTRTTLTWPVEHEPRRGVSFALDAQDAPGALELAMTADSALMPRDDMTTFLYGIEELIVTQALDTRALDA</sequence>
<gene>
    <name evidence="2" type="ORF">GCM10009827_050630</name>
</gene>
<reference evidence="2 3" key="1">
    <citation type="journal article" date="2019" name="Int. J. Syst. Evol. Microbiol.">
        <title>The Global Catalogue of Microorganisms (GCM) 10K type strain sequencing project: providing services to taxonomists for standard genome sequencing and annotation.</title>
        <authorList>
            <consortium name="The Broad Institute Genomics Platform"/>
            <consortium name="The Broad Institute Genome Sequencing Center for Infectious Disease"/>
            <person name="Wu L."/>
            <person name="Ma J."/>
        </authorList>
    </citation>
    <scope>NUCLEOTIDE SEQUENCE [LARGE SCALE GENOMIC DNA]</scope>
    <source>
        <strain evidence="2 3">JCM 15933</strain>
    </source>
</reference>
<dbReference type="Gene3D" id="3.30.559.10">
    <property type="entry name" value="Chloramphenicol acetyltransferase-like domain"/>
    <property type="match status" value="1"/>
</dbReference>
<proteinExistence type="predicted"/>
<name>A0ABN2AUH3_9ACTN</name>
<evidence type="ECO:0000259" key="1">
    <source>
        <dbReference type="Pfam" id="PF00668"/>
    </source>
</evidence>
<dbReference type="PANTHER" id="PTHR45527:SF1">
    <property type="entry name" value="FATTY ACID SYNTHASE"/>
    <property type="match status" value="1"/>
</dbReference>
<dbReference type="SUPFAM" id="SSF52777">
    <property type="entry name" value="CoA-dependent acyltransferases"/>
    <property type="match status" value="2"/>
</dbReference>
<comment type="caution">
    <text evidence="2">The sequence shown here is derived from an EMBL/GenBank/DDBJ whole genome shotgun (WGS) entry which is preliminary data.</text>
</comment>
<dbReference type="Gene3D" id="3.30.559.30">
    <property type="entry name" value="Nonribosomal peptide synthetase, condensation domain"/>
    <property type="match status" value="1"/>
</dbReference>
<feature type="domain" description="Condensation" evidence="1">
    <location>
        <begin position="30"/>
        <end position="297"/>
    </location>
</feature>
<evidence type="ECO:0000313" key="2">
    <source>
        <dbReference type="EMBL" id="GAA1527452.1"/>
    </source>
</evidence>
<dbReference type="InterPro" id="IPR001242">
    <property type="entry name" value="Condensation_dom"/>
</dbReference>
<dbReference type="Pfam" id="PF00668">
    <property type="entry name" value="Condensation"/>
    <property type="match status" value="1"/>
</dbReference>
<dbReference type="InterPro" id="IPR023213">
    <property type="entry name" value="CAT-like_dom_sf"/>
</dbReference>
<accession>A0ABN2AUH3</accession>
<dbReference type="PANTHER" id="PTHR45527">
    <property type="entry name" value="NONRIBOSOMAL PEPTIDE SYNTHETASE"/>
    <property type="match status" value="1"/>
</dbReference>
<dbReference type="RefSeq" id="WP_344504564.1">
    <property type="nucleotide sequence ID" value="NZ_BAAAQD010000010.1"/>
</dbReference>